<comment type="subcellular location">
    <subcellularLocation>
        <location evidence="1">Secreted</location>
    </subcellularLocation>
</comment>
<dbReference type="AlphaFoldDB" id="M1BU95"/>
<keyword evidence="4" id="KW-0732">Signal</keyword>
<evidence type="ECO:0000313" key="9">
    <source>
        <dbReference type="Proteomes" id="UP000011115"/>
    </source>
</evidence>
<evidence type="ECO:0000256" key="3">
    <source>
        <dbReference type="ARBA" id="ARBA00022525"/>
    </source>
</evidence>
<keyword evidence="6" id="KW-0442">Lipid degradation</keyword>
<dbReference type="GO" id="GO:0016042">
    <property type="term" value="P:lipid catabolic process"/>
    <property type="evidence" value="ECO:0007669"/>
    <property type="project" value="UniProtKB-KW"/>
</dbReference>
<organism evidence="8 9">
    <name type="scientific">Solanum tuberosum</name>
    <name type="common">Potato</name>
    <dbReference type="NCBI Taxonomy" id="4113"/>
    <lineage>
        <taxon>Eukaryota</taxon>
        <taxon>Viridiplantae</taxon>
        <taxon>Streptophyta</taxon>
        <taxon>Embryophyta</taxon>
        <taxon>Tracheophyta</taxon>
        <taxon>Spermatophyta</taxon>
        <taxon>Magnoliopsida</taxon>
        <taxon>eudicotyledons</taxon>
        <taxon>Gunneridae</taxon>
        <taxon>Pentapetalae</taxon>
        <taxon>asterids</taxon>
        <taxon>lamiids</taxon>
        <taxon>Solanales</taxon>
        <taxon>Solanaceae</taxon>
        <taxon>Solanoideae</taxon>
        <taxon>Solaneae</taxon>
        <taxon>Solanum</taxon>
    </lineage>
</organism>
<keyword evidence="5" id="KW-0378">Hydrolase</keyword>
<dbReference type="EnsemblPlants" id="PGSC0003DMT400053001">
    <property type="protein sequence ID" value="PGSC0003DMT400053001"/>
    <property type="gene ID" value="PGSC0003DMG400020567"/>
</dbReference>
<evidence type="ECO:0000256" key="4">
    <source>
        <dbReference type="ARBA" id="ARBA00022729"/>
    </source>
</evidence>
<dbReference type="InterPro" id="IPR036514">
    <property type="entry name" value="SGNH_hydro_sf"/>
</dbReference>
<dbReference type="GO" id="GO:0005576">
    <property type="term" value="C:extracellular region"/>
    <property type="evidence" value="ECO:0007669"/>
    <property type="project" value="UniProtKB-SubCell"/>
</dbReference>
<evidence type="ECO:0000256" key="5">
    <source>
        <dbReference type="ARBA" id="ARBA00022801"/>
    </source>
</evidence>
<dbReference type="PANTHER" id="PTHR45650:SF58">
    <property type="entry name" value="ZINC FINGER PROTEIN"/>
    <property type="match status" value="1"/>
</dbReference>
<evidence type="ECO:0000256" key="2">
    <source>
        <dbReference type="ARBA" id="ARBA00008668"/>
    </source>
</evidence>
<reference evidence="8" key="2">
    <citation type="submission" date="2015-06" db="UniProtKB">
        <authorList>
            <consortium name="EnsemblPlants"/>
        </authorList>
    </citation>
    <scope>IDENTIFICATION</scope>
    <source>
        <strain evidence="8">DM1-3 516 R44</strain>
    </source>
</reference>
<keyword evidence="3" id="KW-0964">Secreted</keyword>
<evidence type="ECO:0000256" key="7">
    <source>
        <dbReference type="ARBA" id="ARBA00023098"/>
    </source>
</evidence>
<proteinExistence type="inferred from homology"/>
<protein>
    <submittedName>
        <fullName evidence="8">Zinc finger protein</fullName>
    </submittedName>
</protein>
<name>M1BU95_SOLTU</name>
<dbReference type="PANTHER" id="PTHR45650">
    <property type="entry name" value="GDSL-LIKE LIPASE/ACYLHYDROLASE-RELATED"/>
    <property type="match status" value="1"/>
</dbReference>
<dbReference type="InterPro" id="IPR051238">
    <property type="entry name" value="GDSL_esterase/lipase"/>
</dbReference>
<comment type="similarity">
    <text evidence="2">Belongs to the 'GDSL' lipolytic enzyme family.</text>
</comment>
<dbReference type="Gramene" id="PGSC0003DMT400053001">
    <property type="protein sequence ID" value="PGSC0003DMT400053001"/>
    <property type="gene ID" value="PGSC0003DMG400020567"/>
</dbReference>
<evidence type="ECO:0000313" key="8">
    <source>
        <dbReference type="EnsemblPlants" id="PGSC0003DMT400053001"/>
    </source>
</evidence>
<dbReference type="HOGENOM" id="CLU_1689822_0_0_1"/>
<dbReference type="Proteomes" id="UP000011115">
    <property type="component" value="Unassembled WGS sequence"/>
</dbReference>
<dbReference type="Gene3D" id="3.40.50.1110">
    <property type="entry name" value="SGNH hydrolase"/>
    <property type="match status" value="1"/>
</dbReference>
<reference evidence="9" key="1">
    <citation type="journal article" date="2011" name="Nature">
        <title>Genome sequence and analysis of the tuber crop potato.</title>
        <authorList>
            <consortium name="The Potato Genome Sequencing Consortium"/>
        </authorList>
    </citation>
    <scope>NUCLEOTIDE SEQUENCE [LARGE SCALE GENOMIC DNA]</scope>
    <source>
        <strain evidence="9">cv. DM1-3 516 R44</strain>
    </source>
</reference>
<keyword evidence="9" id="KW-1185">Reference proteome</keyword>
<evidence type="ECO:0000256" key="1">
    <source>
        <dbReference type="ARBA" id="ARBA00004613"/>
    </source>
</evidence>
<keyword evidence="7" id="KW-0443">Lipid metabolism</keyword>
<evidence type="ECO:0000256" key="6">
    <source>
        <dbReference type="ARBA" id="ARBA00022963"/>
    </source>
</evidence>
<accession>M1BU95</accession>
<dbReference type="GO" id="GO:0016787">
    <property type="term" value="F:hydrolase activity"/>
    <property type="evidence" value="ECO:0007669"/>
    <property type="project" value="UniProtKB-KW"/>
</dbReference>
<sequence length="156" mass="17108">MADILGQLLGFDDYIPPFASATGREILQGVNYASGSAGIRNETGSHLGNRIFLDLQLQNHHNTILRMVDLVGNRVATNAHLNTCLYIVGIGSNDYINNYLVPKHYSTNTNSQMSGGSETVSKCSVMLLENAAIFKAIFIRLDNNSAMPKMHLDYTT</sequence>